<proteinExistence type="predicted"/>
<reference evidence="2 3" key="1">
    <citation type="submission" date="2021-06" db="EMBL/GenBank/DDBJ databases">
        <title>Caerostris darwini draft genome.</title>
        <authorList>
            <person name="Kono N."/>
            <person name="Arakawa K."/>
        </authorList>
    </citation>
    <scope>NUCLEOTIDE SEQUENCE [LARGE SCALE GENOMIC DNA]</scope>
</reference>
<dbReference type="Proteomes" id="UP001054837">
    <property type="component" value="Unassembled WGS sequence"/>
</dbReference>
<evidence type="ECO:0000313" key="2">
    <source>
        <dbReference type="EMBL" id="GIY47241.1"/>
    </source>
</evidence>
<evidence type="ECO:0000313" key="3">
    <source>
        <dbReference type="Proteomes" id="UP001054837"/>
    </source>
</evidence>
<gene>
    <name evidence="2" type="ORF">CDAR_486451</name>
</gene>
<comment type="caution">
    <text evidence="2">The sequence shown here is derived from an EMBL/GenBank/DDBJ whole genome shotgun (WGS) entry which is preliminary data.</text>
</comment>
<evidence type="ECO:0000256" key="1">
    <source>
        <dbReference type="SAM" id="MobiDB-lite"/>
    </source>
</evidence>
<dbReference type="AlphaFoldDB" id="A0AAV4TP14"/>
<keyword evidence="3" id="KW-1185">Reference proteome</keyword>
<feature type="region of interest" description="Disordered" evidence="1">
    <location>
        <begin position="1"/>
        <end position="32"/>
    </location>
</feature>
<dbReference type="EMBL" id="BPLQ01009904">
    <property type="protein sequence ID" value="GIY47241.1"/>
    <property type="molecule type" value="Genomic_DNA"/>
</dbReference>
<accession>A0AAV4TP14</accession>
<organism evidence="2 3">
    <name type="scientific">Caerostris darwini</name>
    <dbReference type="NCBI Taxonomy" id="1538125"/>
    <lineage>
        <taxon>Eukaryota</taxon>
        <taxon>Metazoa</taxon>
        <taxon>Ecdysozoa</taxon>
        <taxon>Arthropoda</taxon>
        <taxon>Chelicerata</taxon>
        <taxon>Arachnida</taxon>
        <taxon>Araneae</taxon>
        <taxon>Araneomorphae</taxon>
        <taxon>Entelegynae</taxon>
        <taxon>Araneoidea</taxon>
        <taxon>Araneidae</taxon>
        <taxon>Caerostris</taxon>
    </lineage>
</organism>
<sequence>MPSNRAFRSSVVGEVASGSRMQRMGDAAEEPSDGWRTDLFQQSPFVAALQTHDVTQTCQRPPDTYALDHQKKASNDAKRLQHLAPNGFQKVKHYRQMK</sequence>
<protein>
    <submittedName>
        <fullName evidence="2">Uncharacterized protein</fullName>
    </submittedName>
</protein>
<name>A0AAV4TP14_9ARAC</name>